<feature type="domain" description="Rhodanese" evidence="2">
    <location>
        <begin position="147"/>
        <end position="247"/>
    </location>
</feature>
<dbReference type="Pfam" id="PF12368">
    <property type="entry name" value="Rhodanese_C"/>
    <property type="match status" value="1"/>
</dbReference>
<dbReference type="EMBL" id="CAXHTA020000005">
    <property type="protein sequence ID" value="CAL5221502.1"/>
    <property type="molecule type" value="Genomic_DNA"/>
</dbReference>
<dbReference type="PANTHER" id="PTHR43268:SF6">
    <property type="entry name" value="THIOSULFATE SULFURTRANSFERASE_RHODANESE-LIKE DOMAIN-CONTAINING PROTEIN 2"/>
    <property type="match status" value="1"/>
</dbReference>
<keyword evidence="4" id="KW-1185">Reference proteome</keyword>
<dbReference type="PROSITE" id="PS50206">
    <property type="entry name" value="RHODANESE_3"/>
    <property type="match status" value="1"/>
</dbReference>
<evidence type="ECO:0000259" key="2">
    <source>
        <dbReference type="PROSITE" id="PS50206"/>
    </source>
</evidence>
<protein>
    <submittedName>
        <fullName evidence="3">G3706 protein</fullName>
    </submittedName>
</protein>
<gene>
    <name evidence="3" type="primary">g3706</name>
    <name evidence="3" type="ORF">VP750_LOCUS3161</name>
</gene>
<dbReference type="Proteomes" id="UP001497392">
    <property type="component" value="Unassembled WGS sequence"/>
</dbReference>
<comment type="caution">
    <text evidence="3">The sequence shown here is derived from an EMBL/GenBank/DDBJ whole genome shotgun (WGS) entry which is preliminary data.</text>
</comment>
<sequence length="702" mass="76694">MTEGSCAGILLYYKYVDLTARQEEIKEWFLSLCGKSELKGRIRVARDGINCTVGGTLDSLHAHIKAVRGHDLFGDDIDFKLAASQGAASEQAASETGFKSLSVSICEEVVALQSAASCSPAQLARAAAPHALPQKFHSIIARAEQQADKETVLLDVRNFYETRIGRFQKEGVKLLDPRLRCFGDLTSWLDQHAAELAGRKVLMYCTGGVRCERASAYLRNKGSAFQDVVQLRGGIQRYMEAFPDGGFFTGKNFVFDERVTVGLEGGSSGGTCLVCSAPHDTYEPRRRCRRCRMLVLVCPACAAKGADATLLCELCLEKGLQADSISSAVSHSAHAEPASQEQHAAGQARRLRILCLHGFRQSASSLKGRTAALARKLADLAELVYIDAPHPLPFVVKDSRTSKVSDCARHPERRPQDCDAMNEGPRDREESARPQHHRDVCDRELEADDSNSRWEPEACKSSPSTAAHEGSASAVQHCANGHTKDVLTEPSVADSASGQPQPPPKRHRRAWLLEPEQVPVSQALVRGDLAATEVFVIPNMDSDQHMRQTEGWPESREVLKAAMNQHGPFDGIMGFSQGAAIAAAVCATQQDIGRGAQAQERCSPEGSLRFAICCSGYPSPVQEYQQHQRGLASIGLPSLHIYGARDEDRQITALESRALAEHFDITQRYVIEHSSGHVIPSSKAVVTRIRDFLKRHAMKQPG</sequence>
<dbReference type="InterPro" id="IPR001763">
    <property type="entry name" value="Rhodanese-like_dom"/>
</dbReference>
<dbReference type="PANTHER" id="PTHR43268">
    <property type="entry name" value="THIOSULFATE SULFURTRANSFERASE/RHODANESE-LIKE DOMAIN-CONTAINING PROTEIN 2"/>
    <property type="match status" value="1"/>
</dbReference>
<dbReference type="SUPFAM" id="SSF52821">
    <property type="entry name" value="Rhodanese/Cell cycle control phosphatase"/>
    <property type="match status" value="1"/>
</dbReference>
<feature type="region of interest" description="Disordered" evidence="1">
    <location>
        <begin position="400"/>
        <end position="475"/>
    </location>
</feature>
<dbReference type="Gene3D" id="3.40.50.1820">
    <property type="entry name" value="alpha/beta hydrolase"/>
    <property type="match status" value="1"/>
</dbReference>
<dbReference type="InterPro" id="IPR040503">
    <property type="entry name" value="TRHO_N"/>
</dbReference>
<dbReference type="InterPro" id="IPR029058">
    <property type="entry name" value="AB_hydrolase_fold"/>
</dbReference>
<dbReference type="InterPro" id="IPR020936">
    <property type="entry name" value="TrhO"/>
</dbReference>
<dbReference type="Pfam" id="PF03959">
    <property type="entry name" value="FSH1"/>
    <property type="match status" value="2"/>
</dbReference>
<dbReference type="InterPro" id="IPR036873">
    <property type="entry name" value="Rhodanese-like_dom_sf"/>
</dbReference>
<dbReference type="Pfam" id="PF00581">
    <property type="entry name" value="Rhodanese"/>
    <property type="match status" value="1"/>
</dbReference>
<dbReference type="Pfam" id="PF17773">
    <property type="entry name" value="UPF0176_N"/>
    <property type="match status" value="1"/>
</dbReference>
<dbReference type="InterPro" id="IPR022111">
    <property type="entry name" value="Rhodanese_C"/>
</dbReference>
<reference evidence="3 4" key="1">
    <citation type="submission" date="2024-06" db="EMBL/GenBank/DDBJ databases">
        <authorList>
            <person name="Kraege A."/>
            <person name="Thomma B."/>
        </authorList>
    </citation>
    <scope>NUCLEOTIDE SEQUENCE [LARGE SCALE GENOMIC DNA]</scope>
</reference>
<feature type="compositionally biased region" description="Basic and acidic residues" evidence="1">
    <location>
        <begin position="424"/>
        <end position="458"/>
    </location>
</feature>
<dbReference type="Gene3D" id="3.30.70.100">
    <property type="match status" value="1"/>
</dbReference>
<evidence type="ECO:0000313" key="4">
    <source>
        <dbReference type="Proteomes" id="UP001497392"/>
    </source>
</evidence>
<evidence type="ECO:0000313" key="3">
    <source>
        <dbReference type="EMBL" id="CAL5221502.1"/>
    </source>
</evidence>
<dbReference type="Gene3D" id="3.40.250.10">
    <property type="entry name" value="Rhodanese-like domain"/>
    <property type="match status" value="1"/>
</dbReference>
<dbReference type="SMART" id="SM00450">
    <property type="entry name" value="RHOD"/>
    <property type="match status" value="1"/>
</dbReference>
<dbReference type="SUPFAM" id="SSF53474">
    <property type="entry name" value="alpha/beta-Hydrolases"/>
    <property type="match status" value="1"/>
</dbReference>
<accession>A0ABP1FVL3</accession>
<name>A0ABP1FVL3_9CHLO</name>
<feature type="compositionally biased region" description="Basic and acidic residues" evidence="1">
    <location>
        <begin position="400"/>
        <end position="417"/>
    </location>
</feature>
<proteinExistence type="predicted"/>
<dbReference type="InterPro" id="IPR005645">
    <property type="entry name" value="FSH-like_dom"/>
</dbReference>
<organism evidence="3 4">
    <name type="scientific">Coccomyxa viridis</name>
    <dbReference type="NCBI Taxonomy" id="1274662"/>
    <lineage>
        <taxon>Eukaryota</taxon>
        <taxon>Viridiplantae</taxon>
        <taxon>Chlorophyta</taxon>
        <taxon>core chlorophytes</taxon>
        <taxon>Trebouxiophyceae</taxon>
        <taxon>Trebouxiophyceae incertae sedis</taxon>
        <taxon>Coccomyxaceae</taxon>
        <taxon>Coccomyxa</taxon>
    </lineage>
</organism>
<evidence type="ECO:0000256" key="1">
    <source>
        <dbReference type="SAM" id="MobiDB-lite"/>
    </source>
</evidence>